<evidence type="ECO:0000259" key="6">
    <source>
        <dbReference type="SMART" id="SM00282"/>
    </source>
</evidence>
<evidence type="ECO:0000259" key="7">
    <source>
        <dbReference type="SMART" id="SM00560"/>
    </source>
</evidence>
<organism evidence="8 9">
    <name type="scientific">Seonamhaeicola maritimus</name>
    <dbReference type="NCBI Taxonomy" id="2591822"/>
    <lineage>
        <taxon>Bacteria</taxon>
        <taxon>Pseudomonadati</taxon>
        <taxon>Bacteroidota</taxon>
        <taxon>Flavobacteriia</taxon>
        <taxon>Flavobacteriales</taxon>
        <taxon>Flavobacteriaceae</taxon>
    </lineage>
</organism>
<dbReference type="SUPFAM" id="SSF49899">
    <property type="entry name" value="Concanavalin A-like lectins/glucanases"/>
    <property type="match status" value="1"/>
</dbReference>
<keyword evidence="2" id="KW-0479">Metal-binding</keyword>
<comment type="caution">
    <text evidence="8">The sequence shown here is derived from an EMBL/GenBank/DDBJ whole genome shotgun (WGS) entry which is preliminary data.</text>
</comment>
<dbReference type="OrthoDB" id="2582440at2"/>
<dbReference type="InterPro" id="IPR013783">
    <property type="entry name" value="Ig-like_fold"/>
</dbReference>
<dbReference type="Pfam" id="PF13385">
    <property type="entry name" value="Laminin_G_3"/>
    <property type="match status" value="1"/>
</dbReference>
<sequence>MRLALSLQFFLRNITVVFLLTVLSVNSQNIQIDIIGGSVVSQSSTVSITAGNAISFRITTTASSCANLRVQDITLTNNTDFSIAHSGLPQNIKPSHCRNGTKFMDFTVTNISGICGASTDVTVASNSDPDFLFTFSINGSPEINVLGGSPSADIIHASSTTSSVNGTYFGVIEEGVSETRYYIIANTGSCPLDITGVSSSQTEFVVPSYVLLPNYTPSPFTTSVDAGSYVILPVVFTAPLAGSGTYTSTISVSNSDNTTFTFDVSAEMFNFNIPGPGGVTADFRLWLKSTRGITTSGNNVTDWLDLGSNGKDATTVSGKEPTYADSVTDNINFNPVVKFENDGGSIEQYMYNASNGFYSQDIFIVMIPNSTMTSSTSRSTIFAGVSSGNTGDETGVGFGDYSSRFTNETLSYNQDIPSPSFSYNGEAEISTTYSNAGIINIRNNASSSPTGQDILYNSSVLTTSSINDIAFANVGWINTTPDPDVVYGTEYWIGRNYDVQGSLNGRVAEIFTFAESVTDTDRQKIESYLAIKYGITLGASTEAQKDYVNSFGTSVWDFTTNSGYNHHVAGIGRDSISDLNQKQSKTINTSNEVTIGLNGIFSTNSANINEFVEDGDFLVWGSNNDSYSGSNTNTITIASGITTSITRIDRKWKIVESKEDANGDVGNVYLSIPSDTFSGFALDVDEEYALIVADNANFANGDIIDVIPLKSDGGSNLQTWYDFDGTKFFTFGKVAKLEEDQAVSIATGDYLVGEYALNLNINDFTISAWVKADNTQTSTRTIMAKGTKLQLRLNSSHQIEVMVDDDVTPRFTSSMVLNDNKWHQVSFVYNSGSIFLYVDGVLDKSEQNVSAPSPNYNRFSVGAVYIDKGNIINPFLGEIDEIYVWDQGLTESQVRYLMNQEIEKGTGDFVSGKMLPQDASCNEVAIIPWSKLKAYYDFNVFYGSTVEGMTDDRNFLRLKYLDKDKTLVEDQSIPVPYISTASGEWGSSSTWANSTDVVAPNSLSLDGSTYVDWNIVEIGHDITSGDKDITVLGLTQTGGKLTIQDPVITAPIEDNDGQSLRVTHYLEIDGVIDLVGESQLIQDEGSIVDTDSGGYIERDQQGTANAFNYNYWSSSVGPISGNTGTRGTGVSRSNSNFTISGVLMDGTDSETYQSVLFNSSYTAADSDTPSTPRVISSYWLYKFYGAPDDMSSWASLNQNSELLPGEGYTMKGTSGSIAISSEQNYVFKGLPNNGDITLELDKSSGDVERLIGNPYPSAIDADEFILDNIKTTETINGETGRNSANVINGALYFWHHFGDVDSHYMSDYIGGYATYTLMGGTEAYSTHNLIDNSSPEVGGGKIPEKYIPVGQGFFVSTELPSGISGTTSAVDGGTIVFKNSQRVFVREGFTGINDGSMFFKSAGKAKAAVSNVDKDKRSKIRLEFLSATGFKRQLLIGADEKASDDFNFGYDAPMADVNKDDMYWLLNEEEFVIQGVSSFNKSKEFDLGINLSQDGLISIKVDGTENLDSSMDMFILDTETNQTFLINETSFDIALTAGIYNNRFKLVFQPSEQVVKSDEDVNDDVLATFYYANTSELKVLSKTNEYQIKDVNLYNFDGLKVEYIITEATPSTFTLKVGSGVYILNVSTENGVISKIIAL</sequence>
<dbReference type="InterPro" id="IPR013320">
    <property type="entry name" value="ConA-like_dom_sf"/>
</dbReference>
<evidence type="ECO:0000256" key="3">
    <source>
        <dbReference type="ARBA" id="ARBA00022729"/>
    </source>
</evidence>
<gene>
    <name evidence="8" type="ORF">FUA22_02050</name>
</gene>
<evidence type="ECO:0000313" key="8">
    <source>
        <dbReference type="EMBL" id="TXG38689.1"/>
    </source>
</evidence>
<dbReference type="PANTHER" id="PTHR19277:SF125">
    <property type="entry name" value="B6"/>
    <property type="match status" value="1"/>
</dbReference>
<dbReference type="PANTHER" id="PTHR19277">
    <property type="entry name" value="PENTRAXIN"/>
    <property type="match status" value="1"/>
</dbReference>
<keyword evidence="4" id="KW-0106">Calcium</keyword>
<dbReference type="RefSeq" id="WP_147766088.1">
    <property type="nucleotide sequence ID" value="NZ_VRKQ01000008.1"/>
</dbReference>
<accession>A0A5C7GJW2</accession>
<evidence type="ECO:0008006" key="10">
    <source>
        <dbReference type="Google" id="ProtNLM"/>
    </source>
</evidence>
<evidence type="ECO:0000256" key="4">
    <source>
        <dbReference type="ARBA" id="ARBA00022837"/>
    </source>
</evidence>
<name>A0A5C7GJW2_9FLAO</name>
<reference evidence="8 9" key="1">
    <citation type="submission" date="2019-08" db="EMBL/GenBank/DDBJ databases">
        <title>Seonamhaeicola sediminis sp. nov., isolated from marine sediment.</title>
        <authorList>
            <person name="Cao W.R."/>
        </authorList>
    </citation>
    <scope>NUCLEOTIDE SEQUENCE [LARGE SCALE GENOMIC DNA]</scope>
    <source>
        <strain evidence="8 9">1505</strain>
    </source>
</reference>
<feature type="domain" description="LamG-like jellyroll fold" evidence="7">
    <location>
        <begin position="762"/>
        <end position="892"/>
    </location>
</feature>
<keyword evidence="5" id="KW-1015">Disulfide bond</keyword>
<dbReference type="GO" id="GO:0004553">
    <property type="term" value="F:hydrolase activity, hydrolyzing O-glycosyl compounds"/>
    <property type="evidence" value="ECO:0007669"/>
    <property type="project" value="UniProtKB-ARBA"/>
</dbReference>
<evidence type="ECO:0000313" key="9">
    <source>
        <dbReference type="Proteomes" id="UP000321080"/>
    </source>
</evidence>
<protein>
    <recommendedName>
        <fullName evidence="10">T9SS type A sorting domain-containing protein</fullName>
    </recommendedName>
</protein>
<dbReference type="Gene3D" id="2.60.120.200">
    <property type="match status" value="1"/>
</dbReference>
<dbReference type="InterPro" id="IPR006558">
    <property type="entry name" value="LamG-like"/>
</dbReference>
<keyword evidence="3" id="KW-0732">Signal</keyword>
<dbReference type="SMART" id="SM00282">
    <property type="entry name" value="LamG"/>
    <property type="match status" value="1"/>
</dbReference>
<evidence type="ECO:0000256" key="5">
    <source>
        <dbReference type="ARBA" id="ARBA00023157"/>
    </source>
</evidence>
<dbReference type="Pfam" id="PF26628">
    <property type="entry name" value="DUF8202"/>
    <property type="match status" value="1"/>
</dbReference>
<comment type="cofactor">
    <cofactor evidence="1">
        <name>Ca(2+)</name>
        <dbReference type="ChEBI" id="CHEBI:29108"/>
    </cofactor>
</comment>
<dbReference type="Gene3D" id="2.60.40.10">
    <property type="entry name" value="Immunoglobulins"/>
    <property type="match status" value="1"/>
</dbReference>
<evidence type="ECO:0000256" key="1">
    <source>
        <dbReference type="ARBA" id="ARBA00001913"/>
    </source>
</evidence>
<dbReference type="InterPro" id="IPR058515">
    <property type="entry name" value="DUF8202"/>
</dbReference>
<proteinExistence type="predicted"/>
<evidence type="ECO:0000256" key="2">
    <source>
        <dbReference type="ARBA" id="ARBA00022723"/>
    </source>
</evidence>
<dbReference type="EMBL" id="VRKQ01000008">
    <property type="protein sequence ID" value="TXG38689.1"/>
    <property type="molecule type" value="Genomic_DNA"/>
</dbReference>
<dbReference type="InterPro" id="IPR051360">
    <property type="entry name" value="Neuronal_Pentraxin_Related"/>
</dbReference>
<dbReference type="GO" id="GO:0005975">
    <property type="term" value="P:carbohydrate metabolic process"/>
    <property type="evidence" value="ECO:0007669"/>
    <property type="project" value="UniProtKB-ARBA"/>
</dbReference>
<dbReference type="CDD" id="cd00110">
    <property type="entry name" value="LamG"/>
    <property type="match status" value="1"/>
</dbReference>
<feature type="domain" description="Laminin G" evidence="6">
    <location>
        <begin position="762"/>
        <end position="887"/>
    </location>
</feature>
<keyword evidence="9" id="KW-1185">Reference proteome</keyword>
<dbReference type="InterPro" id="IPR001791">
    <property type="entry name" value="Laminin_G"/>
</dbReference>
<dbReference type="GO" id="GO:0046872">
    <property type="term" value="F:metal ion binding"/>
    <property type="evidence" value="ECO:0007669"/>
    <property type="project" value="UniProtKB-KW"/>
</dbReference>
<dbReference type="SMART" id="SM00560">
    <property type="entry name" value="LamGL"/>
    <property type="match status" value="1"/>
</dbReference>
<dbReference type="Proteomes" id="UP000321080">
    <property type="component" value="Unassembled WGS sequence"/>
</dbReference>